<evidence type="ECO:0000313" key="3">
    <source>
        <dbReference type="EMBL" id="TKK71636.1"/>
    </source>
</evidence>
<dbReference type="InterPro" id="IPR011059">
    <property type="entry name" value="Metal-dep_hydrolase_composite"/>
</dbReference>
<dbReference type="OrthoDB" id="783596at2"/>
<dbReference type="PANTHER" id="PTHR43135:SF3">
    <property type="entry name" value="ALPHA-D-RIBOSE 1-METHYLPHOSPHONATE 5-TRIPHOSPHATE DIPHOSPHATASE"/>
    <property type="match status" value="1"/>
</dbReference>
<keyword evidence="3" id="KW-0378">Hydrolase</keyword>
<sequence length="426" mass="46533">MKKIAFIIFLTTSLSTAFSQANVLPAPPQQGIIALTHATIHVGNGQVINNGTIVFTNGKITSVGTAAPASDAKVIDCTGKQVYPGLILADSYLGLIEIGAVRAERDEDEIGNLNPDVRSVVAYNTDSKIINTVRSNGVLLANVVPDGGILSGTSSVMQLDGWNWEDAVYKMDNGIHFRMPGLAPQSTKSPATDLLKKAYDQIDGVRTFFREAKAYLNEPTHVQTNIKFESVKGLFDGSKIFFVHCNLVNEMMIAVELAKEFGFRTVIVGGTDSYKIADYLKQNNIAVVLNQMHTLPVMQDDDIDMYAKLPYQLQETGVLYCINDFDEMNRGRNLMFNAGVAVGFGLTKEQALQAITLNAAKILGIDKTTGSLEAGKDANIIVSEGDVLDIETNKITNAFIKGSEINLDNKQKQLYERYKTKYGITK</sequence>
<dbReference type="Pfam" id="PF01979">
    <property type="entry name" value="Amidohydro_1"/>
    <property type="match status" value="1"/>
</dbReference>
<keyword evidence="1" id="KW-0732">Signal</keyword>
<keyword evidence="4" id="KW-1185">Reference proteome</keyword>
<evidence type="ECO:0000259" key="2">
    <source>
        <dbReference type="Pfam" id="PF01979"/>
    </source>
</evidence>
<dbReference type="InterPro" id="IPR051781">
    <property type="entry name" value="Metallo-dep_Hydrolase"/>
</dbReference>
<feature type="signal peptide" evidence="1">
    <location>
        <begin position="1"/>
        <end position="21"/>
    </location>
</feature>
<feature type="chain" id="PRO_5020814765" evidence="1">
    <location>
        <begin position="22"/>
        <end position="426"/>
    </location>
</feature>
<name>A0A4U3LC42_9BACT</name>
<protein>
    <submittedName>
        <fullName evidence="3">Amidohydrolase</fullName>
    </submittedName>
</protein>
<dbReference type="SUPFAM" id="SSF51338">
    <property type="entry name" value="Composite domain of metallo-dependent hydrolases"/>
    <property type="match status" value="1"/>
</dbReference>
<reference evidence="3 4" key="1">
    <citation type="submission" date="2019-05" db="EMBL/GenBank/DDBJ databases">
        <title>Panacibacter sp. strain 17mud1-8 Genome sequencing and assembly.</title>
        <authorList>
            <person name="Chhetri G."/>
        </authorList>
    </citation>
    <scope>NUCLEOTIDE SEQUENCE [LARGE SCALE GENOMIC DNA]</scope>
    <source>
        <strain evidence="3 4">17mud1-8</strain>
    </source>
</reference>
<dbReference type="EMBL" id="SZQL01000001">
    <property type="protein sequence ID" value="TKK71636.1"/>
    <property type="molecule type" value="Genomic_DNA"/>
</dbReference>
<dbReference type="SUPFAM" id="SSF51556">
    <property type="entry name" value="Metallo-dependent hydrolases"/>
    <property type="match status" value="1"/>
</dbReference>
<dbReference type="GO" id="GO:0016810">
    <property type="term" value="F:hydrolase activity, acting on carbon-nitrogen (but not peptide) bonds"/>
    <property type="evidence" value="ECO:0007669"/>
    <property type="project" value="InterPro"/>
</dbReference>
<evidence type="ECO:0000256" key="1">
    <source>
        <dbReference type="SAM" id="SignalP"/>
    </source>
</evidence>
<feature type="domain" description="Amidohydrolase-related" evidence="2">
    <location>
        <begin position="329"/>
        <end position="402"/>
    </location>
</feature>
<dbReference type="Gene3D" id="2.30.40.10">
    <property type="entry name" value="Urease, subunit C, domain 1"/>
    <property type="match status" value="1"/>
</dbReference>
<evidence type="ECO:0000313" key="4">
    <source>
        <dbReference type="Proteomes" id="UP000305848"/>
    </source>
</evidence>
<organism evidence="3 4">
    <name type="scientific">Ilyomonas limi</name>
    <dbReference type="NCBI Taxonomy" id="2575867"/>
    <lineage>
        <taxon>Bacteria</taxon>
        <taxon>Pseudomonadati</taxon>
        <taxon>Bacteroidota</taxon>
        <taxon>Chitinophagia</taxon>
        <taxon>Chitinophagales</taxon>
        <taxon>Chitinophagaceae</taxon>
        <taxon>Ilyomonas</taxon>
    </lineage>
</organism>
<proteinExistence type="predicted"/>
<dbReference type="Proteomes" id="UP000305848">
    <property type="component" value="Unassembled WGS sequence"/>
</dbReference>
<comment type="caution">
    <text evidence="3">The sequence shown here is derived from an EMBL/GenBank/DDBJ whole genome shotgun (WGS) entry which is preliminary data.</text>
</comment>
<gene>
    <name evidence="3" type="ORF">FC093_01020</name>
</gene>
<dbReference type="AlphaFoldDB" id="A0A4U3LC42"/>
<dbReference type="PANTHER" id="PTHR43135">
    <property type="entry name" value="ALPHA-D-RIBOSE 1-METHYLPHOSPHONATE 5-TRIPHOSPHATE DIPHOSPHATASE"/>
    <property type="match status" value="1"/>
</dbReference>
<dbReference type="InterPro" id="IPR006680">
    <property type="entry name" value="Amidohydro-rel"/>
</dbReference>
<dbReference type="Gene3D" id="3.20.20.140">
    <property type="entry name" value="Metal-dependent hydrolases"/>
    <property type="match status" value="1"/>
</dbReference>
<dbReference type="RefSeq" id="WP_137259876.1">
    <property type="nucleotide sequence ID" value="NZ_SZQL01000001.1"/>
</dbReference>
<dbReference type="InterPro" id="IPR032466">
    <property type="entry name" value="Metal_Hydrolase"/>
</dbReference>
<accession>A0A4U3LC42</accession>